<accession>X6NR24</accession>
<dbReference type="Proteomes" id="UP000023152">
    <property type="component" value="Unassembled WGS sequence"/>
</dbReference>
<gene>
    <name evidence="2" type="ORF">RFI_08366</name>
</gene>
<protein>
    <submittedName>
        <fullName evidence="2">Uncharacterized protein</fullName>
    </submittedName>
</protein>
<evidence type="ECO:0000313" key="3">
    <source>
        <dbReference type="Proteomes" id="UP000023152"/>
    </source>
</evidence>
<feature type="region of interest" description="Disordered" evidence="1">
    <location>
        <begin position="125"/>
        <end position="180"/>
    </location>
</feature>
<feature type="compositionally biased region" description="Polar residues" evidence="1">
    <location>
        <begin position="146"/>
        <end position="162"/>
    </location>
</feature>
<evidence type="ECO:0000313" key="2">
    <source>
        <dbReference type="EMBL" id="ETO28760.1"/>
    </source>
</evidence>
<reference evidence="2 3" key="1">
    <citation type="journal article" date="2013" name="Curr. Biol.">
        <title>The Genome of the Foraminiferan Reticulomyxa filosa.</title>
        <authorList>
            <person name="Glockner G."/>
            <person name="Hulsmann N."/>
            <person name="Schleicher M."/>
            <person name="Noegel A.A."/>
            <person name="Eichinger L."/>
            <person name="Gallinger C."/>
            <person name="Pawlowski J."/>
            <person name="Sierra R."/>
            <person name="Euteneuer U."/>
            <person name="Pillet L."/>
            <person name="Moustafa A."/>
            <person name="Platzer M."/>
            <person name="Groth M."/>
            <person name="Szafranski K."/>
            <person name="Schliwa M."/>
        </authorList>
    </citation>
    <scope>NUCLEOTIDE SEQUENCE [LARGE SCALE GENOMIC DNA]</scope>
</reference>
<feature type="compositionally biased region" description="Basic and acidic residues" evidence="1">
    <location>
        <begin position="163"/>
        <end position="175"/>
    </location>
</feature>
<organism evidence="2 3">
    <name type="scientific">Reticulomyxa filosa</name>
    <dbReference type="NCBI Taxonomy" id="46433"/>
    <lineage>
        <taxon>Eukaryota</taxon>
        <taxon>Sar</taxon>
        <taxon>Rhizaria</taxon>
        <taxon>Retaria</taxon>
        <taxon>Foraminifera</taxon>
        <taxon>Monothalamids</taxon>
        <taxon>Reticulomyxidae</taxon>
        <taxon>Reticulomyxa</taxon>
    </lineage>
</organism>
<dbReference type="EMBL" id="ASPP01006479">
    <property type="protein sequence ID" value="ETO28760.1"/>
    <property type="molecule type" value="Genomic_DNA"/>
</dbReference>
<feature type="compositionally biased region" description="Basic and acidic residues" evidence="1">
    <location>
        <begin position="132"/>
        <end position="145"/>
    </location>
</feature>
<keyword evidence="3" id="KW-1185">Reference proteome</keyword>
<sequence length="290" mass="33587">MDSISNPDLRQLEKQTQLTKKLLNHRRRESNILKKEQKNMEANREMIFESDEREQRLKSLKLIETAFLLLYFETNIKKLCSICRKRDLGLSEEEMTLIQLIEKFPEGSELHRIYVEQLRKITASRFEPGQSQKEKQAEEAEHETSGFKNSLKSDQQLTSEQKQLPEKKRPEKELTEQGPIKLILNTDSGSTTALLKHELIPNESGVVVSWDFLCGPFADKKYGQISAQCIDKKEEFMTQTFHSSSWKDISKGSENDQHIIILNEKVYYRDAVDVPPLVKCLFNVNLLGIG</sequence>
<proteinExistence type="predicted"/>
<dbReference type="AlphaFoldDB" id="X6NR24"/>
<name>X6NR24_RETFI</name>
<evidence type="ECO:0000256" key="1">
    <source>
        <dbReference type="SAM" id="MobiDB-lite"/>
    </source>
</evidence>
<comment type="caution">
    <text evidence="2">The sequence shown here is derived from an EMBL/GenBank/DDBJ whole genome shotgun (WGS) entry which is preliminary data.</text>
</comment>